<dbReference type="InterPro" id="IPR023214">
    <property type="entry name" value="HAD_sf"/>
</dbReference>
<sequence length="239" mass="27845">MGRKAVSYAIHAARLSTMTHPLPWQDIDTVFLDMDGTLLDLHFDNHFWLEHVPLRYAEKHGLSVDEAKQQLFPRFRAVEGTIDWYCIDYWSRELGLDINALKRELEHLIQVHPQVIEFLQALRVMDKRVALLTNAHHKVVELKMSSTGLAEHFDHFICAHTFRIPKEDVRFWPRLAEEDPFHRERTLFVDDSLPVLHAARDYGIRHLRAVRLPDTTAPPKQTEDFIAIGSFDELLDGLP</sequence>
<dbReference type="GO" id="GO:0005829">
    <property type="term" value="C:cytosol"/>
    <property type="evidence" value="ECO:0007669"/>
    <property type="project" value="TreeGrafter"/>
</dbReference>
<proteinExistence type="predicted"/>
<dbReference type="Gene3D" id="3.40.50.1000">
    <property type="entry name" value="HAD superfamily/HAD-like"/>
    <property type="match status" value="1"/>
</dbReference>
<dbReference type="GO" id="GO:0008967">
    <property type="term" value="F:phosphoglycolate phosphatase activity"/>
    <property type="evidence" value="ECO:0007669"/>
    <property type="project" value="TreeGrafter"/>
</dbReference>
<dbReference type="PANTHER" id="PTHR43434:SF3">
    <property type="entry name" value="GMP_IMP NUCLEOTIDASE YRFG"/>
    <property type="match status" value="1"/>
</dbReference>
<dbReference type="NCBIfam" id="TIGR01509">
    <property type="entry name" value="HAD-SF-IA-v3"/>
    <property type="match status" value="1"/>
</dbReference>
<dbReference type="NCBIfam" id="NF011564">
    <property type="entry name" value="PRK14988.1"/>
    <property type="match status" value="1"/>
</dbReference>
<dbReference type="CDD" id="cd01427">
    <property type="entry name" value="HAD_like"/>
    <property type="match status" value="1"/>
</dbReference>
<comment type="caution">
    <text evidence="1">The sequence shown here is derived from an EMBL/GenBank/DDBJ whole genome shotgun (WGS) entry which is preliminary data.</text>
</comment>
<dbReference type="EMBL" id="SMFX01000001">
    <property type="protein sequence ID" value="TCK19397.1"/>
    <property type="molecule type" value="Genomic_DNA"/>
</dbReference>
<reference evidence="1 2" key="1">
    <citation type="submission" date="2019-03" db="EMBL/GenBank/DDBJ databases">
        <title>Genomic Encyclopedia of Type Strains, Phase IV (KMG-IV): sequencing the most valuable type-strain genomes for metagenomic binning, comparative biology and taxonomic classification.</title>
        <authorList>
            <person name="Goeker M."/>
        </authorList>
    </citation>
    <scope>NUCLEOTIDE SEQUENCE [LARGE SCALE GENOMIC DNA]</scope>
    <source>
        <strain evidence="1 2">DSM 19610</strain>
    </source>
</reference>
<dbReference type="SFLD" id="SFLDS00003">
    <property type="entry name" value="Haloacid_Dehalogenase"/>
    <property type="match status" value="1"/>
</dbReference>
<dbReference type="PANTHER" id="PTHR43434">
    <property type="entry name" value="PHOSPHOGLYCOLATE PHOSPHATASE"/>
    <property type="match status" value="1"/>
</dbReference>
<dbReference type="SUPFAM" id="SSF56784">
    <property type="entry name" value="HAD-like"/>
    <property type="match status" value="1"/>
</dbReference>
<keyword evidence="1" id="KW-0378">Hydrolase</keyword>
<dbReference type="AlphaFoldDB" id="A0A4R1HBP2"/>
<keyword evidence="2" id="KW-1185">Reference proteome</keyword>
<dbReference type="InterPro" id="IPR036412">
    <property type="entry name" value="HAD-like_sf"/>
</dbReference>
<dbReference type="InterPro" id="IPR006439">
    <property type="entry name" value="HAD-SF_hydro_IA"/>
</dbReference>
<evidence type="ECO:0000313" key="1">
    <source>
        <dbReference type="EMBL" id="TCK19397.1"/>
    </source>
</evidence>
<organism evidence="1 2">
    <name type="scientific">Thiogranum longum</name>
    <dbReference type="NCBI Taxonomy" id="1537524"/>
    <lineage>
        <taxon>Bacteria</taxon>
        <taxon>Pseudomonadati</taxon>
        <taxon>Pseudomonadota</taxon>
        <taxon>Gammaproteobacteria</taxon>
        <taxon>Chromatiales</taxon>
        <taxon>Ectothiorhodospiraceae</taxon>
        <taxon>Thiogranum</taxon>
    </lineage>
</organism>
<accession>A0A4R1HBP2</accession>
<dbReference type="SFLD" id="SFLDG01129">
    <property type="entry name" value="C1.5:_HAD__Beta-PGM__Phosphata"/>
    <property type="match status" value="1"/>
</dbReference>
<dbReference type="InterPro" id="IPR050155">
    <property type="entry name" value="HAD-like_hydrolase_sf"/>
</dbReference>
<dbReference type="GO" id="GO:0006281">
    <property type="term" value="P:DNA repair"/>
    <property type="evidence" value="ECO:0007669"/>
    <property type="project" value="TreeGrafter"/>
</dbReference>
<evidence type="ECO:0000313" key="2">
    <source>
        <dbReference type="Proteomes" id="UP000295707"/>
    </source>
</evidence>
<gene>
    <name evidence="1" type="ORF">DFR30_2708</name>
</gene>
<name>A0A4R1HBP2_9GAMM</name>
<protein>
    <submittedName>
        <fullName evidence="1">Putative hydrolase of the HAD superfamily</fullName>
    </submittedName>
</protein>
<dbReference type="Proteomes" id="UP000295707">
    <property type="component" value="Unassembled WGS sequence"/>
</dbReference>
<dbReference type="Pfam" id="PF00702">
    <property type="entry name" value="Hydrolase"/>
    <property type="match status" value="1"/>
</dbReference>